<keyword evidence="7 9" id="KW-1133">Transmembrane helix</keyword>
<keyword evidence="8 9" id="KW-0472">Membrane</keyword>
<evidence type="ECO:0000313" key="13">
    <source>
        <dbReference type="Proteomes" id="UP000808914"/>
    </source>
</evidence>
<keyword evidence="3 9" id="KW-0813">Transport</keyword>
<comment type="similarity">
    <text evidence="2 10">Belongs to the binding-protein-dependent transport system permease family. CysTW subfamily.</text>
</comment>
<dbReference type="InterPro" id="IPR000515">
    <property type="entry name" value="MetI-like"/>
</dbReference>
<evidence type="ECO:0000256" key="8">
    <source>
        <dbReference type="ARBA" id="ARBA00023136"/>
    </source>
</evidence>
<feature type="transmembrane region" description="Helical" evidence="9">
    <location>
        <begin position="55"/>
        <end position="73"/>
    </location>
</feature>
<evidence type="ECO:0000256" key="3">
    <source>
        <dbReference type="ARBA" id="ARBA00022448"/>
    </source>
</evidence>
<feature type="transmembrane region" description="Helical" evidence="9">
    <location>
        <begin position="162"/>
        <end position="180"/>
    </location>
</feature>
<keyword evidence="6 9" id="KW-0812">Transmembrane</keyword>
<comment type="function">
    <text evidence="10">Part of the binding-protein-dependent transport system for molybdenum; probably responsible for the translocation of the substrate across the membrane.</text>
</comment>
<evidence type="ECO:0000259" key="11">
    <source>
        <dbReference type="PROSITE" id="PS50928"/>
    </source>
</evidence>
<dbReference type="NCBIfam" id="TIGR02141">
    <property type="entry name" value="modB_ABC"/>
    <property type="match status" value="1"/>
</dbReference>
<evidence type="ECO:0000256" key="4">
    <source>
        <dbReference type="ARBA" id="ARBA00022475"/>
    </source>
</evidence>
<dbReference type="PROSITE" id="PS50928">
    <property type="entry name" value="ABC_TM1"/>
    <property type="match status" value="1"/>
</dbReference>
<keyword evidence="13" id="KW-1185">Reference proteome</keyword>
<reference evidence="12 13" key="1">
    <citation type="submission" date="2021-01" db="EMBL/GenBank/DDBJ databases">
        <title>Genomic Encyclopedia of Type Strains, Phase IV (KMG-IV): sequencing the most valuable type-strain genomes for metagenomic binning, comparative biology and taxonomic classification.</title>
        <authorList>
            <person name="Goeker M."/>
        </authorList>
    </citation>
    <scope>NUCLEOTIDE SEQUENCE [LARGE SCALE GENOMIC DNA]</scope>
    <source>
        <strain evidence="12 13">DSM 28236</strain>
    </source>
</reference>
<comment type="caution">
    <text evidence="10">Lacks conserved residue(s) required for the propagation of feature annotation.</text>
</comment>
<keyword evidence="5 10" id="KW-0500">Molybdenum</keyword>
<dbReference type="Pfam" id="PF00528">
    <property type="entry name" value="BPD_transp_1"/>
    <property type="match status" value="1"/>
</dbReference>
<evidence type="ECO:0000313" key="12">
    <source>
        <dbReference type="EMBL" id="MBM7646079.1"/>
    </source>
</evidence>
<dbReference type="PANTHER" id="PTHR30183:SF3">
    <property type="entry name" value="MOLYBDENUM TRANSPORT SYSTEM PERMEASE PROTEIN MODB"/>
    <property type="match status" value="1"/>
</dbReference>
<protein>
    <recommendedName>
        <fullName evidence="10">Molybdenum transport system permease</fullName>
    </recommendedName>
</protein>
<dbReference type="SUPFAM" id="SSF161098">
    <property type="entry name" value="MetI-like"/>
    <property type="match status" value="1"/>
</dbReference>
<dbReference type="InterPro" id="IPR011867">
    <property type="entry name" value="ModB_ABC"/>
</dbReference>
<feature type="transmembrane region" description="Helical" evidence="9">
    <location>
        <begin position="113"/>
        <end position="136"/>
    </location>
</feature>
<evidence type="ECO:0000256" key="5">
    <source>
        <dbReference type="ARBA" id="ARBA00022505"/>
    </source>
</evidence>
<dbReference type="Gene3D" id="1.10.3720.10">
    <property type="entry name" value="MetI-like"/>
    <property type="match status" value="1"/>
</dbReference>
<sequence length="186" mass="20420">MAEKNFRGKSVIETIMMLPLVLPPSVVGFALLAVFGRSSPVGQWIEWLFHQPVVFTVWAAILSSSVVSFPLMYQTVKIGFSSIPPAIKEAAKIDGAGFWRSFLFVQMPLAKQALLTGGILSFARALGEFGATLMFAGNIPGKTQTMPTAIYLAVETNETSLAWAWVILTMIISFLLLFAANRIRYK</sequence>
<feature type="transmembrane region" description="Helical" evidence="9">
    <location>
        <begin position="12"/>
        <end position="35"/>
    </location>
</feature>
<gene>
    <name evidence="12" type="ORF">JOD45_002304</name>
</gene>
<evidence type="ECO:0000256" key="9">
    <source>
        <dbReference type="RuleBase" id="RU363032"/>
    </source>
</evidence>
<comment type="subcellular location">
    <subcellularLocation>
        <location evidence="1 9">Cell membrane</location>
        <topology evidence="1 9">Multi-pass membrane protein</topology>
    </subcellularLocation>
</comment>
<evidence type="ECO:0000256" key="2">
    <source>
        <dbReference type="ARBA" id="ARBA00007069"/>
    </source>
</evidence>
<comment type="caution">
    <text evidence="12">The sequence shown here is derived from an EMBL/GenBank/DDBJ whole genome shotgun (WGS) entry which is preliminary data.</text>
</comment>
<accession>A0ABS2Q1A5</accession>
<evidence type="ECO:0000256" key="6">
    <source>
        <dbReference type="ARBA" id="ARBA00022692"/>
    </source>
</evidence>
<organism evidence="12 13">
    <name type="scientific">Scopulibacillus daqui</name>
    <dbReference type="NCBI Taxonomy" id="1469162"/>
    <lineage>
        <taxon>Bacteria</taxon>
        <taxon>Bacillati</taxon>
        <taxon>Bacillota</taxon>
        <taxon>Bacilli</taxon>
        <taxon>Bacillales</taxon>
        <taxon>Sporolactobacillaceae</taxon>
        <taxon>Scopulibacillus</taxon>
    </lineage>
</organism>
<dbReference type="Proteomes" id="UP000808914">
    <property type="component" value="Unassembled WGS sequence"/>
</dbReference>
<evidence type="ECO:0000256" key="10">
    <source>
        <dbReference type="RuleBase" id="RU365097"/>
    </source>
</evidence>
<dbReference type="CDD" id="cd06261">
    <property type="entry name" value="TM_PBP2"/>
    <property type="match status" value="1"/>
</dbReference>
<dbReference type="PANTHER" id="PTHR30183">
    <property type="entry name" value="MOLYBDENUM TRANSPORT SYSTEM PERMEASE PROTEIN MODB"/>
    <property type="match status" value="1"/>
</dbReference>
<keyword evidence="4 10" id="KW-1003">Cell membrane</keyword>
<dbReference type="InterPro" id="IPR035906">
    <property type="entry name" value="MetI-like_sf"/>
</dbReference>
<evidence type="ECO:0000256" key="1">
    <source>
        <dbReference type="ARBA" id="ARBA00004651"/>
    </source>
</evidence>
<name>A0ABS2Q1A5_9BACL</name>
<proteinExistence type="inferred from homology"/>
<evidence type="ECO:0000256" key="7">
    <source>
        <dbReference type="ARBA" id="ARBA00022989"/>
    </source>
</evidence>
<feature type="domain" description="ABC transmembrane type-1" evidence="11">
    <location>
        <begin position="1"/>
        <end position="180"/>
    </location>
</feature>
<dbReference type="EMBL" id="JAFBER010000015">
    <property type="protein sequence ID" value="MBM7646079.1"/>
    <property type="molecule type" value="Genomic_DNA"/>
</dbReference>